<feature type="region of interest" description="Disordered" evidence="1">
    <location>
        <begin position="146"/>
        <end position="177"/>
    </location>
</feature>
<protein>
    <recommendedName>
        <fullName evidence="4">UspA domain-containing protein</fullName>
    </recommendedName>
</protein>
<reference evidence="2" key="1">
    <citation type="journal article" date="2023" name="G3 (Bethesda)">
        <title>A reference genome for the long-term kleptoplast-retaining sea slug Elysia crispata morphotype clarki.</title>
        <authorList>
            <person name="Eastman K.E."/>
            <person name="Pendleton A.L."/>
            <person name="Shaikh M.A."/>
            <person name="Suttiyut T."/>
            <person name="Ogas R."/>
            <person name="Tomko P."/>
            <person name="Gavelis G."/>
            <person name="Widhalm J.R."/>
            <person name="Wisecaver J.H."/>
        </authorList>
    </citation>
    <scope>NUCLEOTIDE SEQUENCE</scope>
    <source>
        <strain evidence="2">ECLA1</strain>
    </source>
</reference>
<dbReference type="Proteomes" id="UP001283361">
    <property type="component" value="Unassembled WGS sequence"/>
</dbReference>
<gene>
    <name evidence="2" type="ORF">RRG08_031135</name>
</gene>
<evidence type="ECO:0000256" key="1">
    <source>
        <dbReference type="SAM" id="MobiDB-lite"/>
    </source>
</evidence>
<name>A0AAE1DFV5_9GAST</name>
<dbReference type="EMBL" id="JAWDGP010004062">
    <property type="protein sequence ID" value="KAK3768345.1"/>
    <property type="molecule type" value="Genomic_DNA"/>
</dbReference>
<accession>A0AAE1DFV5</accession>
<evidence type="ECO:0000313" key="2">
    <source>
        <dbReference type="EMBL" id="KAK3768345.1"/>
    </source>
</evidence>
<dbReference type="AlphaFoldDB" id="A0AAE1DFV5"/>
<evidence type="ECO:0008006" key="4">
    <source>
        <dbReference type="Google" id="ProtNLM"/>
    </source>
</evidence>
<evidence type="ECO:0000313" key="3">
    <source>
        <dbReference type="Proteomes" id="UP001283361"/>
    </source>
</evidence>
<comment type="caution">
    <text evidence="2">The sequence shown here is derived from an EMBL/GenBank/DDBJ whole genome shotgun (WGS) entry which is preliminary data.</text>
</comment>
<proteinExistence type="predicted"/>
<keyword evidence="3" id="KW-1185">Reference proteome</keyword>
<organism evidence="2 3">
    <name type="scientific">Elysia crispata</name>
    <name type="common">lettuce slug</name>
    <dbReference type="NCBI Taxonomy" id="231223"/>
    <lineage>
        <taxon>Eukaryota</taxon>
        <taxon>Metazoa</taxon>
        <taxon>Spiralia</taxon>
        <taxon>Lophotrochozoa</taxon>
        <taxon>Mollusca</taxon>
        <taxon>Gastropoda</taxon>
        <taxon>Heterobranchia</taxon>
        <taxon>Euthyneura</taxon>
        <taxon>Panpulmonata</taxon>
        <taxon>Sacoglossa</taxon>
        <taxon>Placobranchoidea</taxon>
        <taxon>Plakobranchidae</taxon>
        <taxon>Elysia</taxon>
    </lineage>
</organism>
<sequence>MTSQTEMAPEGSEKIVVIPVEWGQLSKDTFLWYLNTVHLSNHCVHVIYVPDFRRHLQPGMSPMEVMEIMIETNTESEQLKKLYDGFLEQRKVKGKFVRVGGNNRWCAIVEYCKLVGAVLLVLGTQPKPGRPSQYPMEQANPYRSEQNLKQNSDKGDNASRGFLIPPRSNTTSGASASDSVVSSRASFISSTHFKASLRDLGPFAATVTHDVLDHCTCSVIVYREPLRTILRKQKGTVQP</sequence>